<dbReference type="InterPro" id="IPR024478">
    <property type="entry name" value="HlyB_4HB_MCP"/>
</dbReference>
<keyword evidence="12" id="KW-1185">Reference proteome</keyword>
<keyword evidence="8" id="KW-1133">Transmembrane helix</keyword>
<evidence type="ECO:0000256" key="1">
    <source>
        <dbReference type="ARBA" id="ARBA00004236"/>
    </source>
</evidence>
<evidence type="ECO:0000313" key="11">
    <source>
        <dbReference type="EMBL" id="SHH38265.1"/>
    </source>
</evidence>
<dbReference type="GO" id="GO:0005886">
    <property type="term" value="C:plasma membrane"/>
    <property type="evidence" value="ECO:0007669"/>
    <property type="project" value="UniProtKB-SubCell"/>
</dbReference>
<evidence type="ECO:0000256" key="7">
    <source>
        <dbReference type="SAM" id="Coils"/>
    </source>
</evidence>
<name>A0A1M5SIH5_9BACI</name>
<evidence type="ECO:0000256" key="6">
    <source>
        <dbReference type="PROSITE-ProRule" id="PRU00284"/>
    </source>
</evidence>
<gene>
    <name evidence="11" type="ORF">SAMN05421807_106193</name>
</gene>
<dbReference type="CDD" id="cd11386">
    <property type="entry name" value="MCP_signal"/>
    <property type="match status" value="1"/>
</dbReference>
<keyword evidence="4 6" id="KW-0807">Transducer</keyword>
<evidence type="ECO:0000313" key="12">
    <source>
        <dbReference type="Proteomes" id="UP000184079"/>
    </source>
</evidence>
<evidence type="ECO:0000256" key="3">
    <source>
        <dbReference type="ARBA" id="ARBA00023136"/>
    </source>
</evidence>
<dbReference type="SUPFAM" id="SSF58104">
    <property type="entry name" value="Methyl-accepting chemotaxis protein (MCP) signaling domain"/>
    <property type="match status" value="1"/>
</dbReference>
<evidence type="ECO:0000256" key="4">
    <source>
        <dbReference type="ARBA" id="ARBA00023224"/>
    </source>
</evidence>
<dbReference type="Proteomes" id="UP000184079">
    <property type="component" value="Unassembled WGS sequence"/>
</dbReference>
<feature type="domain" description="HAMP" evidence="10">
    <location>
        <begin position="206"/>
        <end position="259"/>
    </location>
</feature>
<dbReference type="AlphaFoldDB" id="A0A1M5SIH5"/>
<keyword evidence="2" id="KW-1003">Cell membrane</keyword>
<dbReference type="PANTHER" id="PTHR32089">
    <property type="entry name" value="METHYL-ACCEPTING CHEMOTAXIS PROTEIN MCPB"/>
    <property type="match status" value="1"/>
</dbReference>
<organism evidence="11 12">
    <name type="scientific">Virgibacillus chiguensis</name>
    <dbReference type="NCBI Taxonomy" id="411959"/>
    <lineage>
        <taxon>Bacteria</taxon>
        <taxon>Bacillati</taxon>
        <taxon>Bacillota</taxon>
        <taxon>Bacilli</taxon>
        <taxon>Bacillales</taxon>
        <taxon>Bacillaceae</taxon>
        <taxon>Virgibacillus</taxon>
    </lineage>
</organism>
<evidence type="ECO:0000256" key="5">
    <source>
        <dbReference type="ARBA" id="ARBA00029447"/>
    </source>
</evidence>
<sequence length="564" mass="62179">MRKLFTFKSIRMKLFFAFSIIIILVILLGVTNVISISGSNQDTEEMIKQDMQLLVTEEQLAINMAERTGYLRGYLLYNDERYKQSFQNTIDETMELENYVLKHNNSEEVRFLMDKKIEWGELTDKFFQEMDEGNSAKAKVIMANEIQPIGNQLIDGFKELAQKSENNITNKGENVIQAGEFTLSFGVIVTVSVVILGGVIAFLTAHSIAKPLKRVKERMTKIANGELINEPLDIKGKDEIAALMVTTNEMNEQLKELLISIKNVSSVVDDKSKALNQASDEMQLGTEQVAATMEELASGAENQANHAANLASMMNDLNNVIQEVSQNSSEIEQTSAGVLVKTKSGHDIMGTTNDQMVKIDHIVKNAVESVRGLDIKTKEISKLVTVIGEVAEQTNLLALNAAIEAARAGEHGKGFAVVADEVRKLAEQVSLSLNDITKVVKDIQTESNQVTTSLQDGYKEVTNGSEQMKETKDTFESIYHSVNEMANAISQVKQHFDRVSENSKEMNGSVGEIAAISEEAAAGIEETSATAQQASSSMQEVSANADRLSKLADNLKTLMQRFTI</sequence>
<keyword evidence="3 8" id="KW-0472">Membrane</keyword>
<feature type="transmembrane region" description="Helical" evidence="8">
    <location>
        <begin position="183"/>
        <end position="209"/>
    </location>
</feature>
<keyword evidence="8" id="KW-0812">Transmembrane</keyword>
<dbReference type="GO" id="GO:0007165">
    <property type="term" value="P:signal transduction"/>
    <property type="evidence" value="ECO:0007669"/>
    <property type="project" value="UniProtKB-KW"/>
</dbReference>
<comment type="similarity">
    <text evidence="5">Belongs to the methyl-accepting chemotaxis (MCP) protein family.</text>
</comment>
<dbReference type="Pfam" id="PF12729">
    <property type="entry name" value="4HB_MCP_1"/>
    <property type="match status" value="1"/>
</dbReference>
<feature type="coiled-coil region" evidence="7">
    <location>
        <begin position="307"/>
        <end position="334"/>
    </location>
</feature>
<evidence type="ECO:0000259" key="9">
    <source>
        <dbReference type="PROSITE" id="PS50111"/>
    </source>
</evidence>
<dbReference type="EMBL" id="FQXD01000006">
    <property type="protein sequence ID" value="SHH38265.1"/>
    <property type="molecule type" value="Genomic_DNA"/>
</dbReference>
<dbReference type="Pfam" id="PF00015">
    <property type="entry name" value="MCPsignal"/>
    <property type="match status" value="1"/>
</dbReference>
<dbReference type="Gene3D" id="1.10.8.500">
    <property type="entry name" value="HAMP domain in histidine kinase"/>
    <property type="match status" value="1"/>
</dbReference>
<dbReference type="SMART" id="SM00304">
    <property type="entry name" value="HAMP"/>
    <property type="match status" value="1"/>
</dbReference>
<evidence type="ECO:0000256" key="8">
    <source>
        <dbReference type="SAM" id="Phobius"/>
    </source>
</evidence>
<dbReference type="SMART" id="SM00283">
    <property type="entry name" value="MA"/>
    <property type="match status" value="1"/>
</dbReference>
<keyword evidence="7" id="KW-0175">Coiled coil</keyword>
<dbReference type="PROSITE" id="PS50885">
    <property type="entry name" value="HAMP"/>
    <property type="match status" value="1"/>
</dbReference>
<protein>
    <submittedName>
        <fullName evidence="11">Methyl-accepting chemotaxis protein</fullName>
    </submittedName>
</protein>
<comment type="subcellular location">
    <subcellularLocation>
        <location evidence="1">Cell membrane</location>
    </subcellularLocation>
</comment>
<dbReference type="InterPro" id="IPR004089">
    <property type="entry name" value="MCPsignal_dom"/>
</dbReference>
<dbReference type="Gene3D" id="1.10.287.950">
    <property type="entry name" value="Methyl-accepting chemotaxis protein"/>
    <property type="match status" value="1"/>
</dbReference>
<dbReference type="PANTHER" id="PTHR32089:SF114">
    <property type="entry name" value="METHYL-ACCEPTING CHEMOTAXIS PROTEIN MCPB"/>
    <property type="match status" value="1"/>
</dbReference>
<dbReference type="RefSeq" id="WP_073007688.1">
    <property type="nucleotide sequence ID" value="NZ_FQXD01000006.1"/>
</dbReference>
<reference evidence="12" key="1">
    <citation type="submission" date="2016-11" db="EMBL/GenBank/DDBJ databases">
        <authorList>
            <person name="Varghese N."/>
            <person name="Submissions S."/>
        </authorList>
    </citation>
    <scope>NUCLEOTIDE SEQUENCE [LARGE SCALE GENOMIC DNA]</scope>
    <source>
        <strain evidence="12">CGMCC 1.6496</strain>
    </source>
</reference>
<feature type="domain" description="Methyl-accepting transducer" evidence="9">
    <location>
        <begin position="278"/>
        <end position="528"/>
    </location>
</feature>
<evidence type="ECO:0000256" key="2">
    <source>
        <dbReference type="ARBA" id="ARBA00022475"/>
    </source>
</evidence>
<evidence type="ECO:0000259" key="10">
    <source>
        <dbReference type="PROSITE" id="PS50885"/>
    </source>
</evidence>
<dbReference type="InterPro" id="IPR003660">
    <property type="entry name" value="HAMP_dom"/>
</dbReference>
<dbReference type="Pfam" id="PF00672">
    <property type="entry name" value="HAMP"/>
    <property type="match status" value="1"/>
</dbReference>
<dbReference type="CDD" id="cd06225">
    <property type="entry name" value="HAMP"/>
    <property type="match status" value="1"/>
</dbReference>
<dbReference type="PROSITE" id="PS50111">
    <property type="entry name" value="CHEMOTAXIS_TRANSDUC_2"/>
    <property type="match status" value="1"/>
</dbReference>
<proteinExistence type="inferred from homology"/>
<accession>A0A1M5SIH5</accession>